<evidence type="ECO:0000313" key="2">
    <source>
        <dbReference type="EMBL" id="CRK36647.1"/>
    </source>
</evidence>
<name>A0A0G4NPC4_VERLO</name>
<keyword evidence="4" id="KW-1185">Reference proteome</keyword>
<protein>
    <submittedName>
        <fullName evidence="3">Uncharacterized protein</fullName>
    </submittedName>
</protein>
<feature type="compositionally biased region" description="Polar residues" evidence="1">
    <location>
        <begin position="1"/>
        <end position="17"/>
    </location>
</feature>
<feature type="region of interest" description="Disordered" evidence="1">
    <location>
        <begin position="1"/>
        <end position="20"/>
    </location>
</feature>
<dbReference type="AlphaFoldDB" id="A0A0G4NPC4"/>
<sequence length="82" mass="8301">SPSTSSTRVSAPTTRSSRAVPPLASTLSTMLITTRTVTAATSLVPFAARPSVSPSLPMLSPSRSLTALVPAPTPVFSTACNS</sequence>
<evidence type="ECO:0000313" key="4">
    <source>
        <dbReference type="Proteomes" id="UP000044602"/>
    </source>
</evidence>
<dbReference type="Proteomes" id="UP000044602">
    <property type="component" value="Unassembled WGS sequence"/>
</dbReference>
<evidence type="ECO:0000313" key="3">
    <source>
        <dbReference type="EMBL" id="CRK48290.1"/>
    </source>
</evidence>
<accession>A0A0G4NPC4</accession>
<dbReference type="EMBL" id="CVQH01024223">
    <property type="protein sequence ID" value="CRK36647.1"/>
    <property type="molecule type" value="Genomic_DNA"/>
</dbReference>
<feature type="non-terminal residue" evidence="3">
    <location>
        <position position="82"/>
    </location>
</feature>
<gene>
    <name evidence="2" type="ORF">BN1708_020052</name>
    <name evidence="3" type="ORF">BN1723_020516</name>
</gene>
<organism evidence="3 5">
    <name type="scientific">Verticillium longisporum</name>
    <name type="common">Verticillium dahliae var. longisporum</name>
    <dbReference type="NCBI Taxonomy" id="100787"/>
    <lineage>
        <taxon>Eukaryota</taxon>
        <taxon>Fungi</taxon>
        <taxon>Dikarya</taxon>
        <taxon>Ascomycota</taxon>
        <taxon>Pezizomycotina</taxon>
        <taxon>Sordariomycetes</taxon>
        <taxon>Hypocreomycetidae</taxon>
        <taxon>Glomerellales</taxon>
        <taxon>Plectosphaerellaceae</taxon>
        <taxon>Verticillium</taxon>
    </lineage>
</organism>
<evidence type="ECO:0000313" key="5">
    <source>
        <dbReference type="Proteomes" id="UP000045706"/>
    </source>
</evidence>
<feature type="non-terminal residue" evidence="3">
    <location>
        <position position="1"/>
    </location>
</feature>
<evidence type="ECO:0000256" key="1">
    <source>
        <dbReference type="SAM" id="MobiDB-lite"/>
    </source>
</evidence>
<dbReference type="Proteomes" id="UP000045706">
    <property type="component" value="Unassembled WGS sequence"/>
</dbReference>
<reference evidence="4 5" key="1">
    <citation type="submission" date="2015-05" db="EMBL/GenBank/DDBJ databases">
        <authorList>
            <person name="Fogelqvist Johan"/>
        </authorList>
    </citation>
    <scope>NUCLEOTIDE SEQUENCE [LARGE SCALE GENOMIC DNA]</scope>
    <source>
        <strain evidence="2">VL1</strain>
        <strain evidence="3">VL2</strain>
    </source>
</reference>
<proteinExistence type="predicted"/>
<dbReference type="EMBL" id="CVQI01037377">
    <property type="protein sequence ID" value="CRK48290.1"/>
    <property type="molecule type" value="Genomic_DNA"/>
</dbReference>